<dbReference type="Proteomes" id="UP000017127">
    <property type="component" value="Unassembled WGS sequence"/>
</dbReference>
<keyword evidence="3" id="KW-1185">Reference proteome</keyword>
<proteinExistence type="predicted"/>
<protein>
    <submittedName>
        <fullName evidence="2">PEP-CTERM-sorting domain protein</fullName>
    </submittedName>
</protein>
<organism evidence="2 3">
    <name type="scientific">Lyngbya aestuarii BL J</name>
    <dbReference type="NCBI Taxonomy" id="1348334"/>
    <lineage>
        <taxon>Bacteria</taxon>
        <taxon>Bacillati</taxon>
        <taxon>Cyanobacteriota</taxon>
        <taxon>Cyanophyceae</taxon>
        <taxon>Oscillatoriophycideae</taxon>
        <taxon>Oscillatoriales</taxon>
        <taxon>Microcoleaceae</taxon>
        <taxon>Lyngbya</taxon>
    </lineage>
</organism>
<comment type="caution">
    <text evidence="2">The sequence shown here is derived from an EMBL/GenBank/DDBJ whole genome shotgun (WGS) entry which is preliminary data.</text>
</comment>
<name>U7QEM9_9CYAN</name>
<gene>
    <name evidence="2" type="ORF">M595_4304</name>
</gene>
<evidence type="ECO:0000313" key="2">
    <source>
        <dbReference type="EMBL" id="ERT05742.1"/>
    </source>
</evidence>
<dbReference type="InterPro" id="IPR013424">
    <property type="entry name" value="Ice-binding_C"/>
</dbReference>
<dbReference type="EMBL" id="AUZM01000050">
    <property type="protein sequence ID" value="ERT05742.1"/>
    <property type="molecule type" value="Genomic_DNA"/>
</dbReference>
<sequence length="240" mass="26376">MLKTKLLSGFITVTAATISIVGFATEAIASTLYLTPGETSTIKWSYTADSFWDSEHEDALIEFQIVDFYGGSVQFAQDSLMEESGDGTQYAITNDAISDFGIRENGQINYRPLSAQDTPGGETTAGFANWLNGQTINIYTGLQTLELDSLFERVTFFNENYWGDYSITSVEDMDNLYLGNVVTKLFLGEITSSYRMELRLDLSNYNPSATDNSQSVPEPASAIALFALSIAGLTRVKKNS</sequence>
<reference evidence="2 3" key="1">
    <citation type="journal article" date="2013" name="Front. Microbiol.">
        <title>Comparative genomic analyses of the cyanobacterium, Lyngbya aestuarii BL J, a powerful hydrogen producer.</title>
        <authorList>
            <person name="Kothari A."/>
            <person name="Vaughn M."/>
            <person name="Garcia-Pichel F."/>
        </authorList>
    </citation>
    <scope>NUCLEOTIDE SEQUENCE [LARGE SCALE GENOMIC DNA]</scope>
    <source>
        <strain evidence="2 3">BL J</strain>
    </source>
</reference>
<dbReference type="AlphaFoldDB" id="U7QEM9"/>
<evidence type="ECO:0000313" key="3">
    <source>
        <dbReference type="Proteomes" id="UP000017127"/>
    </source>
</evidence>
<dbReference type="RefSeq" id="WP_023068040.1">
    <property type="nucleotide sequence ID" value="NZ_AUZM01000050.1"/>
</dbReference>
<accession>U7QEM9</accession>
<feature type="domain" description="Ice-binding protein C-terminal" evidence="1">
    <location>
        <begin position="215"/>
        <end position="237"/>
    </location>
</feature>
<dbReference type="OrthoDB" id="9827751at2"/>
<dbReference type="Pfam" id="PF07589">
    <property type="entry name" value="PEP-CTERM"/>
    <property type="match status" value="1"/>
</dbReference>
<evidence type="ECO:0000259" key="1">
    <source>
        <dbReference type="Pfam" id="PF07589"/>
    </source>
</evidence>